<dbReference type="EMBL" id="MLCA01000009">
    <property type="protein sequence ID" value="MEE7492261.1"/>
    <property type="molecule type" value="Genomic_DNA"/>
</dbReference>
<gene>
    <name evidence="2" type="ORF">MOTC310_17985</name>
</gene>
<reference evidence="2 3" key="1">
    <citation type="journal article" date="2012" name="Genet. Mol. Biol.">
        <title>Analysis of 16S rRNA and mxaF genes revealing insights into Methylobacterium niche-specific plant association.</title>
        <authorList>
            <person name="Dourado M.N."/>
            <person name="Andreote F.D."/>
            <person name="Dini-Andreote F."/>
            <person name="Conti R."/>
            <person name="Araujo J.M."/>
            <person name="Araujo W.L."/>
        </authorList>
    </citation>
    <scope>NUCLEOTIDE SEQUENCE [LARGE SCALE GENOMIC DNA]</scope>
    <source>
        <strain evidence="2 3">TC3-10</strain>
    </source>
</reference>
<accession>A0ABU7TRC8</accession>
<organism evidence="2 3">
    <name type="scientific">Methylobacterium oryzae</name>
    <dbReference type="NCBI Taxonomy" id="334852"/>
    <lineage>
        <taxon>Bacteria</taxon>
        <taxon>Pseudomonadati</taxon>
        <taxon>Pseudomonadota</taxon>
        <taxon>Alphaproteobacteria</taxon>
        <taxon>Hyphomicrobiales</taxon>
        <taxon>Methylobacteriaceae</taxon>
        <taxon>Methylobacterium</taxon>
    </lineage>
</organism>
<evidence type="ECO:0000313" key="2">
    <source>
        <dbReference type="EMBL" id="MEE7492261.1"/>
    </source>
</evidence>
<proteinExistence type="predicted"/>
<comment type="caution">
    <text evidence="2">The sequence shown here is derived from an EMBL/GenBank/DDBJ whole genome shotgun (WGS) entry which is preliminary data.</text>
</comment>
<feature type="region of interest" description="Disordered" evidence="1">
    <location>
        <begin position="49"/>
        <end position="190"/>
    </location>
</feature>
<feature type="compositionally biased region" description="Basic and acidic residues" evidence="1">
    <location>
        <begin position="79"/>
        <end position="98"/>
    </location>
</feature>
<keyword evidence="3" id="KW-1185">Reference proteome</keyword>
<evidence type="ECO:0008006" key="4">
    <source>
        <dbReference type="Google" id="ProtNLM"/>
    </source>
</evidence>
<feature type="region of interest" description="Disordered" evidence="1">
    <location>
        <begin position="1"/>
        <end position="36"/>
    </location>
</feature>
<dbReference type="Proteomes" id="UP001355206">
    <property type="component" value="Unassembled WGS sequence"/>
</dbReference>
<evidence type="ECO:0000313" key="3">
    <source>
        <dbReference type="Proteomes" id="UP001355206"/>
    </source>
</evidence>
<name>A0ABU7TRC8_9HYPH</name>
<sequence>MSGTAKKTDPKLWEKVKTQVTKSEKGGKAGQWSARKAQIATAEYKKEGGGYAGKKAADNHLQQWTDEEWGTKSGQESGKTGERYLPKKARESLTDKEYAASTAKKRADTRKGKQFSKQPKAAAEKAAAAREDGQSAAKASGKGASSGKGAGKTSGKSETTKAELMRKARAQNVPGRSRMSKAQLEHAVHA</sequence>
<protein>
    <recommendedName>
        <fullName evidence="4">DUF5872 domain-containing protein</fullName>
    </recommendedName>
</protein>
<feature type="compositionally biased region" description="Basic and acidic residues" evidence="1">
    <location>
        <begin position="1"/>
        <end position="27"/>
    </location>
</feature>
<dbReference type="RefSeq" id="WP_331302789.1">
    <property type="nucleotide sequence ID" value="NZ_MLCA01000009.1"/>
</dbReference>
<evidence type="ECO:0000256" key="1">
    <source>
        <dbReference type="SAM" id="MobiDB-lite"/>
    </source>
</evidence>